<keyword evidence="1" id="KW-0479">Metal-binding</keyword>
<evidence type="ECO:0000313" key="4">
    <source>
        <dbReference type="Proteomes" id="UP001189429"/>
    </source>
</evidence>
<dbReference type="InterPro" id="IPR013087">
    <property type="entry name" value="Znf_C2H2_type"/>
</dbReference>
<dbReference type="Pfam" id="PF00096">
    <property type="entry name" value="zf-C2H2"/>
    <property type="match status" value="1"/>
</dbReference>
<evidence type="ECO:0000259" key="2">
    <source>
        <dbReference type="PROSITE" id="PS50157"/>
    </source>
</evidence>
<proteinExistence type="predicted"/>
<dbReference type="EMBL" id="CAUYUJ010015775">
    <property type="protein sequence ID" value="CAK0857999.1"/>
    <property type="molecule type" value="Genomic_DNA"/>
</dbReference>
<dbReference type="Gene3D" id="3.30.160.60">
    <property type="entry name" value="Classic Zinc Finger"/>
    <property type="match status" value="1"/>
</dbReference>
<dbReference type="InterPro" id="IPR036236">
    <property type="entry name" value="Znf_C2H2_sf"/>
</dbReference>
<protein>
    <recommendedName>
        <fullName evidence="2">C2H2-type domain-containing protein</fullName>
    </recommendedName>
</protein>
<keyword evidence="1" id="KW-0863">Zinc-finger</keyword>
<dbReference type="SUPFAM" id="SSF57667">
    <property type="entry name" value="beta-beta-alpha zinc fingers"/>
    <property type="match status" value="1"/>
</dbReference>
<gene>
    <name evidence="3" type="ORF">PCOR1329_LOCUS47927</name>
</gene>
<comment type="caution">
    <text evidence="3">The sequence shown here is derived from an EMBL/GenBank/DDBJ whole genome shotgun (WGS) entry which is preliminary data.</text>
</comment>
<accession>A0ABN9UEM4</accession>
<dbReference type="SUPFAM" id="SSF53335">
    <property type="entry name" value="S-adenosyl-L-methionine-dependent methyltransferases"/>
    <property type="match status" value="1"/>
</dbReference>
<name>A0ABN9UEM4_9DINO</name>
<feature type="non-terminal residue" evidence="3">
    <location>
        <position position="332"/>
    </location>
</feature>
<sequence>MDAAAGPPDAGAAAEGPRVLLLGEANFSFALALASQLAGGGPCPAEAYLGLLPAAARRAHVVASCYESAEEVVQKYPEAAGILARLSAHRGSPRAEARFGVNAWDLAGTLGEEACWDVIAWNHPHLGTENCRLHGRLLAHFFACALRHLRPGGRIVLSLLEGQEARWELSVQAERLGLALSTPVQFRAGDFPGYECKRNTTGKSFKNLHSQRHAAPGTPEMRSWLHHARPSADCPVPEAPGPSTVLPAAASDAARAARGGSADADPTSCRPAASATCDLCGRVFSCAQGLRTHRRQVHELQKYGEAAAGEAFACPECGRCFRDQASLQQHAL</sequence>
<feature type="domain" description="C2H2-type" evidence="2">
    <location>
        <begin position="275"/>
        <end position="303"/>
    </location>
</feature>
<evidence type="ECO:0000256" key="1">
    <source>
        <dbReference type="PROSITE-ProRule" id="PRU00042"/>
    </source>
</evidence>
<evidence type="ECO:0000313" key="3">
    <source>
        <dbReference type="EMBL" id="CAK0857999.1"/>
    </source>
</evidence>
<dbReference type="InterPro" id="IPR019446">
    <property type="entry name" value="BMT5-like"/>
</dbReference>
<dbReference type="Pfam" id="PF13894">
    <property type="entry name" value="zf-C2H2_4"/>
    <property type="match status" value="1"/>
</dbReference>
<feature type="domain" description="C2H2-type" evidence="2">
    <location>
        <begin position="312"/>
        <end position="332"/>
    </location>
</feature>
<dbReference type="Proteomes" id="UP001189429">
    <property type="component" value="Unassembled WGS sequence"/>
</dbReference>
<keyword evidence="1" id="KW-0862">Zinc</keyword>
<dbReference type="PROSITE" id="PS00028">
    <property type="entry name" value="ZINC_FINGER_C2H2_1"/>
    <property type="match status" value="1"/>
</dbReference>
<reference evidence="3" key="1">
    <citation type="submission" date="2023-10" db="EMBL/GenBank/DDBJ databases">
        <authorList>
            <person name="Chen Y."/>
            <person name="Shah S."/>
            <person name="Dougan E. K."/>
            <person name="Thang M."/>
            <person name="Chan C."/>
        </authorList>
    </citation>
    <scope>NUCLEOTIDE SEQUENCE [LARGE SCALE GENOMIC DNA]</scope>
</reference>
<dbReference type="PANTHER" id="PTHR11538">
    <property type="entry name" value="PHENYLALANYL-TRNA SYNTHETASE"/>
    <property type="match status" value="1"/>
</dbReference>
<keyword evidence="4" id="KW-1185">Reference proteome</keyword>
<organism evidence="3 4">
    <name type="scientific">Prorocentrum cordatum</name>
    <dbReference type="NCBI Taxonomy" id="2364126"/>
    <lineage>
        <taxon>Eukaryota</taxon>
        <taxon>Sar</taxon>
        <taxon>Alveolata</taxon>
        <taxon>Dinophyceae</taxon>
        <taxon>Prorocentrales</taxon>
        <taxon>Prorocentraceae</taxon>
        <taxon>Prorocentrum</taxon>
    </lineage>
</organism>
<dbReference type="Gene3D" id="3.40.50.150">
    <property type="entry name" value="Vaccinia Virus protein VP39"/>
    <property type="match status" value="1"/>
</dbReference>
<dbReference type="PANTHER" id="PTHR11538:SF26">
    <property type="entry name" value="FERREDOXIN-FOLD ANTICODON-BINDING DOMAIN-CONTAINING PROTEIN 1"/>
    <property type="match status" value="1"/>
</dbReference>
<dbReference type="Pfam" id="PF10354">
    <property type="entry name" value="BMT5-like"/>
    <property type="match status" value="1"/>
</dbReference>
<dbReference type="PROSITE" id="PS50157">
    <property type="entry name" value="ZINC_FINGER_C2H2_2"/>
    <property type="match status" value="2"/>
</dbReference>
<dbReference type="SMART" id="SM00355">
    <property type="entry name" value="ZnF_C2H2"/>
    <property type="match status" value="2"/>
</dbReference>
<dbReference type="InterPro" id="IPR029063">
    <property type="entry name" value="SAM-dependent_MTases_sf"/>
</dbReference>